<dbReference type="EMBL" id="JANQDX010000006">
    <property type="protein sequence ID" value="KAL0922858.1"/>
    <property type="molecule type" value="Genomic_DNA"/>
</dbReference>
<sequence>MFKPQGPFVIKDVSAMSPKEIQHVEGKGKAIAEPAVNVTPKIAKAQSLLDPDASSSGMKIFVNRFGNSNAIPGYSAINVNSLNPVNKNLHSMADDTITPVVSKVSDVLPSNSASLGRVNPWSNKLYIKLDFKEEDLASDEMVEAVLSGGLWMPHLPLQCWYEVNVSRIASRIGKPLMLDGNMFQWGRREFARKDCLQVQPIPKEVEVETVKVGGGVEAKRRQEVLEEHSYGSWILVNNKNSRRSNPRIKVMKTNNLRYVKKDSHIVTGAQIVVGTGIRNELNSKNLTRLNAMDELLEEGECILEGDQSKFNEKNGVAEVQDGCKCSSDEARVKDNLPGEFGSAGQEGGNGVVPAAGVEVNECCVEILGRNRSDGEMAIDVGTVGELSKGKLAKELRSLGPIKKVPRGRKLEGGGSRKREGASSPRLH</sequence>
<evidence type="ECO:0000313" key="2">
    <source>
        <dbReference type="EMBL" id="KAL0922858.1"/>
    </source>
</evidence>
<feature type="compositionally biased region" description="Basic and acidic residues" evidence="1">
    <location>
        <begin position="408"/>
        <end position="420"/>
    </location>
</feature>
<evidence type="ECO:0000256" key="1">
    <source>
        <dbReference type="SAM" id="MobiDB-lite"/>
    </source>
</evidence>
<reference evidence="2 3" key="1">
    <citation type="journal article" date="2024" name="Plant Biotechnol. J.">
        <title>Dendrobium thyrsiflorum genome and its molecular insights into genes involved in important horticultural traits.</title>
        <authorList>
            <person name="Chen B."/>
            <person name="Wang J.Y."/>
            <person name="Zheng P.J."/>
            <person name="Li K.L."/>
            <person name="Liang Y.M."/>
            <person name="Chen X.F."/>
            <person name="Zhang C."/>
            <person name="Zhao X."/>
            <person name="He X."/>
            <person name="Zhang G.Q."/>
            <person name="Liu Z.J."/>
            <person name="Xu Q."/>
        </authorList>
    </citation>
    <scope>NUCLEOTIDE SEQUENCE [LARGE SCALE GENOMIC DNA]</scope>
    <source>
        <strain evidence="2">GZMU011</strain>
    </source>
</reference>
<organism evidence="2 3">
    <name type="scientific">Dendrobium thyrsiflorum</name>
    <name type="common">Pinecone-like raceme dendrobium</name>
    <name type="synonym">Orchid</name>
    <dbReference type="NCBI Taxonomy" id="117978"/>
    <lineage>
        <taxon>Eukaryota</taxon>
        <taxon>Viridiplantae</taxon>
        <taxon>Streptophyta</taxon>
        <taxon>Embryophyta</taxon>
        <taxon>Tracheophyta</taxon>
        <taxon>Spermatophyta</taxon>
        <taxon>Magnoliopsida</taxon>
        <taxon>Liliopsida</taxon>
        <taxon>Asparagales</taxon>
        <taxon>Orchidaceae</taxon>
        <taxon>Epidendroideae</taxon>
        <taxon>Malaxideae</taxon>
        <taxon>Dendrobiinae</taxon>
        <taxon>Dendrobium</taxon>
    </lineage>
</organism>
<feature type="region of interest" description="Disordered" evidence="1">
    <location>
        <begin position="397"/>
        <end position="427"/>
    </location>
</feature>
<gene>
    <name evidence="2" type="ORF">M5K25_006887</name>
</gene>
<accession>A0ABD0VJZ9</accession>
<comment type="caution">
    <text evidence="2">The sequence shown here is derived from an EMBL/GenBank/DDBJ whole genome shotgun (WGS) entry which is preliminary data.</text>
</comment>
<evidence type="ECO:0008006" key="4">
    <source>
        <dbReference type="Google" id="ProtNLM"/>
    </source>
</evidence>
<evidence type="ECO:0000313" key="3">
    <source>
        <dbReference type="Proteomes" id="UP001552299"/>
    </source>
</evidence>
<name>A0ABD0VJZ9_DENTH</name>
<protein>
    <recommendedName>
        <fullName evidence="4">DUF4283 domain-containing protein</fullName>
    </recommendedName>
</protein>
<keyword evidence="3" id="KW-1185">Reference proteome</keyword>
<dbReference type="Proteomes" id="UP001552299">
    <property type="component" value="Unassembled WGS sequence"/>
</dbReference>
<dbReference type="AlphaFoldDB" id="A0ABD0VJZ9"/>
<proteinExistence type="predicted"/>